<evidence type="ECO:0000313" key="4">
    <source>
        <dbReference type="EMBL" id="AVR97528.1"/>
    </source>
</evidence>
<reference evidence="4 5" key="1">
    <citation type="submission" date="2018-03" db="EMBL/GenBank/DDBJ databases">
        <title>Massilia armeniaca sp. nov., isolated from desert soil.</title>
        <authorList>
            <person name="Huang H."/>
            <person name="Ren M."/>
        </authorList>
    </citation>
    <scope>NUCLEOTIDE SEQUENCE [LARGE SCALE GENOMIC DNA]</scope>
    <source>
        <strain evidence="4 5">ZMN-3</strain>
    </source>
</reference>
<gene>
    <name evidence="4" type="ORF">C9I28_19185</name>
</gene>
<dbReference type="PANTHER" id="PTHR11845:SF13">
    <property type="entry name" value="5'-DEOXYNUCLEOTIDASE HDDC2"/>
    <property type="match status" value="1"/>
</dbReference>
<feature type="domain" description="HD" evidence="3">
    <location>
        <begin position="30"/>
        <end position="187"/>
    </location>
</feature>
<dbReference type="Pfam" id="PF13023">
    <property type="entry name" value="HD_3"/>
    <property type="match status" value="1"/>
</dbReference>
<dbReference type="KEGG" id="masz:C9I28_19185"/>
<dbReference type="GO" id="GO:0002953">
    <property type="term" value="F:5'-deoxynucleotidase activity"/>
    <property type="evidence" value="ECO:0007669"/>
    <property type="project" value="InterPro"/>
</dbReference>
<dbReference type="Gene3D" id="1.10.3210.10">
    <property type="entry name" value="Hypothetical protein af1432"/>
    <property type="match status" value="1"/>
</dbReference>
<keyword evidence="5" id="KW-1185">Reference proteome</keyword>
<keyword evidence="2" id="KW-0378">Hydrolase</keyword>
<dbReference type="Proteomes" id="UP000240505">
    <property type="component" value="Chromosome"/>
</dbReference>
<dbReference type="InterPro" id="IPR006674">
    <property type="entry name" value="HD_domain"/>
</dbReference>
<proteinExistence type="predicted"/>
<dbReference type="SUPFAM" id="SSF53271">
    <property type="entry name" value="PRTase-like"/>
    <property type="match status" value="1"/>
</dbReference>
<dbReference type="GO" id="GO:0005737">
    <property type="term" value="C:cytoplasm"/>
    <property type="evidence" value="ECO:0007669"/>
    <property type="project" value="TreeGrafter"/>
</dbReference>
<dbReference type="OrthoDB" id="9796032at2"/>
<dbReference type="InterPro" id="IPR039356">
    <property type="entry name" value="YfbR/HDDC2"/>
</dbReference>
<dbReference type="PANTHER" id="PTHR11845">
    <property type="entry name" value="5'-DEOXYNUCLEOTIDASE HDDC2"/>
    <property type="match status" value="1"/>
</dbReference>
<evidence type="ECO:0000313" key="5">
    <source>
        <dbReference type="Proteomes" id="UP000240505"/>
    </source>
</evidence>
<evidence type="ECO:0000256" key="2">
    <source>
        <dbReference type="ARBA" id="ARBA00022801"/>
    </source>
</evidence>
<accession>A0A2R4CDI6</accession>
<evidence type="ECO:0000256" key="1">
    <source>
        <dbReference type="ARBA" id="ARBA00022723"/>
    </source>
</evidence>
<dbReference type="GO" id="GO:0046872">
    <property type="term" value="F:metal ion binding"/>
    <property type="evidence" value="ECO:0007669"/>
    <property type="project" value="UniProtKB-KW"/>
</dbReference>
<sequence length="492" mass="53204">MTKKLPKLDGPNTEPADPELGAALDFIIEMDRLKAVYRQSPLLDGSRRENSAEHSWHMAIMALILSGYADEAVNVARVVELLLVHDVVEIDAGDVFLYDEASAANQTGNEERAAQRLFGMLPAATSARLRAAWDEFEHGATPEARFARALDRFQPLLLNFCSGGGTWQQPQVDYDRVVAKKSVIGKGSTVLWAHARQLLDEAVRRGYLRTAPLAAPTAAQDAPPLPVAAYRRVASDQAETALRDKLRAIELANGVALPTLVSFDHDCLGALHHRPFRGGGADSRVEIASWGDTAIAPSIRRLGAIARQPRHDSADRAAYRTILLDIYRALPLEVEALVGASGTLVVAPRREGYLLAHDLDWLPEGRHIAPHAKRFKHDGGMVVGHDLVAPAQDHDCCVLVDGAIASGVSLMAMMIELAPRVRRFVVLTVHATGVALNALRHLAVQLERPLEIYAGDVSGELNEAYYAVVPESSPPQVVVGDLGDMIAGPVAA</sequence>
<dbReference type="RefSeq" id="WP_107142873.1">
    <property type="nucleotide sequence ID" value="NZ_CP028324.1"/>
</dbReference>
<dbReference type="EMBL" id="CP028324">
    <property type="protein sequence ID" value="AVR97528.1"/>
    <property type="molecule type" value="Genomic_DNA"/>
</dbReference>
<evidence type="ECO:0000259" key="3">
    <source>
        <dbReference type="Pfam" id="PF13023"/>
    </source>
</evidence>
<dbReference type="AlphaFoldDB" id="A0A2R4CDI6"/>
<dbReference type="InterPro" id="IPR029057">
    <property type="entry name" value="PRTase-like"/>
</dbReference>
<organism evidence="4 5">
    <name type="scientific">Pseudoduganella armeniaca</name>
    <dbReference type="NCBI Taxonomy" id="2072590"/>
    <lineage>
        <taxon>Bacteria</taxon>
        <taxon>Pseudomonadati</taxon>
        <taxon>Pseudomonadota</taxon>
        <taxon>Betaproteobacteria</taxon>
        <taxon>Burkholderiales</taxon>
        <taxon>Oxalobacteraceae</taxon>
        <taxon>Telluria group</taxon>
        <taxon>Pseudoduganella</taxon>
    </lineage>
</organism>
<keyword evidence="1" id="KW-0479">Metal-binding</keyword>
<dbReference type="SUPFAM" id="SSF109604">
    <property type="entry name" value="HD-domain/PDEase-like"/>
    <property type="match status" value="1"/>
</dbReference>
<protein>
    <recommendedName>
        <fullName evidence="3">HD domain-containing protein</fullName>
    </recommendedName>
</protein>
<name>A0A2R4CDI6_9BURK</name>